<reference evidence="1" key="2">
    <citation type="submission" date="2025-09" db="UniProtKB">
        <authorList>
            <consortium name="Ensembl"/>
        </authorList>
    </citation>
    <scope>IDENTIFICATION</scope>
</reference>
<proteinExistence type="predicted"/>
<keyword evidence="2" id="KW-1185">Reference proteome</keyword>
<dbReference type="Proteomes" id="UP000694557">
    <property type="component" value="Unassembled WGS sequence"/>
</dbReference>
<sequence>MNLLNSASLKANSDISLLAASPALATLASLATQSVFQSTLQVSHPGLQFLELLLASLHGQILSLIQAVLQVLDCDLQVLLHSLQVRTGVSLHLLLHPQGIIPAPNLRVQGALHGVNHPLAVSLDLLHLLILLCDLPVHLTLDLVQLQLHTQNLGFLVLQCALDKQKQSGQLCSIYLDVGIKYI</sequence>
<protein>
    <submittedName>
        <fullName evidence="1">Uncharacterized protein</fullName>
    </submittedName>
</protein>
<name>A0A8C7K902_ONCKI</name>
<reference evidence="1" key="1">
    <citation type="submission" date="2025-08" db="UniProtKB">
        <authorList>
            <consortium name="Ensembl"/>
        </authorList>
    </citation>
    <scope>IDENTIFICATION</scope>
</reference>
<accession>A0A8C7K902</accession>
<dbReference type="Ensembl" id="ENSOKIT00005100446.1">
    <property type="protein sequence ID" value="ENSOKIP00005093944.1"/>
    <property type="gene ID" value="ENSOKIG00005041031.1"/>
</dbReference>
<dbReference type="AlphaFoldDB" id="A0A8C7K902"/>
<organism evidence="1 2">
    <name type="scientific">Oncorhynchus kisutch</name>
    <name type="common">Coho salmon</name>
    <name type="synonym">Salmo kisutch</name>
    <dbReference type="NCBI Taxonomy" id="8019"/>
    <lineage>
        <taxon>Eukaryota</taxon>
        <taxon>Metazoa</taxon>
        <taxon>Chordata</taxon>
        <taxon>Craniata</taxon>
        <taxon>Vertebrata</taxon>
        <taxon>Euteleostomi</taxon>
        <taxon>Actinopterygii</taxon>
        <taxon>Neopterygii</taxon>
        <taxon>Teleostei</taxon>
        <taxon>Protacanthopterygii</taxon>
        <taxon>Salmoniformes</taxon>
        <taxon>Salmonidae</taxon>
        <taxon>Salmoninae</taxon>
        <taxon>Oncorhynchus</taxon>
    </lineage>
</organism>
<evidence type="ECO:0000313" key="2">
    <source>
        <dbReference type="Proteomes" id="UP000694557"/>
    </source>
</evidence>
<evidence type="ECO:0000313" key="1">
    <source>
        <dbReference type="Ensembl" id="ENSOKIP00005093944.1"/>
    </source>
</evidence>
<dbReference type="GeneTree" id="ENSGT00990000203721"/>